<dbReference type="Gene3D" id="1.10.3210.10">
    <property type="entry name" value="Hypothetical protein af1432"/>
    <property type="match status" value="1"/>
</dbReference>
<dbReference type="SMART" id="SM00471">
    <property type="entry name" value="HDc"/>
    <property type="match status" value="1"/>
</dbReference>
<sequence length="242" mass="25970">MGRYSSQGTSDMNVKAFIVTASLLICPMTSCLAAEIQAAPDAGWREKVRHFAEANFKHPAWGYSHSVRDYDLARQLAATDGVKLDDDVLFAAAMLHDMAAFPGYAAKDVDHADGAAELVGNVLKDTGFPMGKLQAVQSAIRTHMFFRDPVGPEALYLHDADALEWLGAIGIARLTATVDLTGTIIGGSPDGPTVVKGLQANLQAVPQRVLSKAGQALVPERSAFLKRYLELLGGQTDDFKKL</sequence>
<keyword evidence="4" id="KW-1185">Reference proteome</keyword>
<dbReference type="AlphaFoldDB" id="A0A255Z8Z2"/>
<dbReference type="PANTHER" id="PTHR33594">
    <property type="entry name" value="SUPERFAMILY HYDROLASE, PUTATIVE (AFU_ORTHOLOGUE AFUA_1G03035)-RELATED"/>
    <property type="match status" value="1"/>
</dbReference>
<comment type="caution">
    <text evidence="3">The sequence shown here is derived from an EMBL/GenBank/DDBJ whole genome shotgun (WGS) entry which is preliminary data.</text>
</comment>
<dbReference type="EMBL" id="NOXU01000018">
    <property type="protein sequence ID" value="OYQ37100.1"/>
    <property type="molecule type" value="Genomic_DNA"/>
</dbReference>
<organism evidence="3 4">
    <name type="scientific">Niveispirillum lacus</name>
    <dbReference type="NCBI Taxonomy" id="1981099"/>
    <lineage>
        <taxon>Bacteria</taxon>
        <taxon>Pseudomonadati</taxon>
        <taxon>Pseudomonadota</taxon>
        <taxon>Alphaproteobacteria</taxon>
        <taxon>Rhodospirillales</taxon>
        <taxon>Azospirillaceae</taxon>
        <taxon>Niveispirillum</taxon>
    </lineage>
</organism>
<dbReference type="SUPFAM" id="SSF109604">
    <property type="entry name" value="HD-domain/PDEase-like"/>
    <property type="match status" value="1"/>
</dbReference>
<dbReference type="PANTHER" id="PTHR33594:SF1">
    <property type="entry name" value="HD_PDEASE DOMAIN-CONTAINING PROTEIN"/>
    <property type="match status" value="1"/>
</dbReference>
<dbReference type="Proteomes" id="UP000216998">
    <property type="component" value="Unassembled WGS sequence"/>
</dbReference>
<reference evidence="3 4" key="1">
    <citation type="submission" date="2017-07" db="EMBL/GenBank/DDBJ databases">
        <title>Niveispirillum cyanobacteriorum sp. nov., isolated from cyanobacterial aggregates in a eutrophic lake.</title>
        <authorList>
            <person name="Cai H."/>
        </authorList>
    </citation>
    <scope>NUCLEOTIDE SEQUENCE [LARGE SCALE GENOMIC DNA]</scope>
    <source>
        <strain evidence="4">TH1-14</strain>
    </source>
</reference>
<evidence type="ECO:0000256" key="1">
    <source>
        <dbReference type="SAM" id="SignalP"/>
    </source>
</evidence>
<feature type="signal peptide" evidence="1">
    <location>
        <begin position="1"/>
        <end position="33"/>
    </location>
</feature>
<gene>
    <name evidence="3" type="ORF">CHU95_02610</name>
</gene>
<dbReference type="InterPro" id="IPR006674">
    <property type="entry name" value="HD_domain"/>
</dbReference>
<evidence type="ECO:0000313" key="3">
    <source>
        <dbReference type="EMBL" id="OYQ37100.1"/>
    </source>
</evidence>
<evidence type="ECO:0000313" key="4">
    <source>
        <dbReference type="Proteomes" id="UP000216998"/>
    </source>
</evidence>
<protein>
    <recommendedName>
        <fullName evidence="2">HD/PDEase domain-containing protein</fullName>
    </recommendedName>
</protein>
<evidence type="ECO:0000259" key="2">
    <source>
        <dbReference type="SMART" id="SM00471"/>
    </source>
</evidence>
<proteinExistence type="predicted"/>
<dbReference type="OrthoDB" id="9797344at2"/>
<accession>A0A255Z8Z2</accession>
<dbReference type="InterPro" id="IPR003607">
    <property type="entry name" value="HD/PDEase_dom"/>
</dbReference>
<dbReference type="CDD" id="cd00077">
    <property type="entry name" value="HDc"/>
    <property type="match status" value="1"/>
</dbReference>
<name>A0A255Z8Z2_9PROT</name>
<dbReference type="Pfam" id="PF01966">
    <property type="entry name" value="HD"/>
    <property type="match status" value="1"/>
</dbReference>
<keyword evidence="1" id="KW-0732">Signal</keyword>
<feature type="domain" description="HD/PDEase" evidence="2">
    <location>
        <begin position="58"/>
        <end position="175"/>
    </location>
</feature>
<feature type="chain" id="PRO_5013146632" description="HD/PDEase domain-containing protein" evidence="1">
    <location>
        <begin position="34"/>
        <end position="242"/>
    </location>
</feature>